<name>Q1M661_RHIJ3</name>
<reference evidence="1 2" key="1">
    <citation type="journal article" date="2006" name="Genome Biol.">
        <title>The genome of Rhizobium leguminosarum has recognizable core and accessory components.</title>
        <authorList>
            <person name="Young J.W."/>
            <person name="Crossman L.C."/>
            <person name="Johnston A.W.B."/>
            <person name="Thomson N.R."/>
            <person name="Ghazoui Z.F."/>
            <person name="Hull K.H."/>
            <person name="Wexler M."/>
            <person name="Curson A.R.J."/>
            <person name="Todd J.D."/>
            <person name="Poole P.S."/>
            <person name="Mauchline T.H."/>
            <person name="East A.K."/>
            <person name="Quail M.A."/>
            <person name="Churcher C."/>
            <person name="Arrowsmith C."/>
            <person name="Cherevach A."/>
            <person name="Chillingworth T."/>
            <person name="Clarke K."/>
            <person name="Cronin A."/>
            <person name="Davis P."/>
            <person name="Fraser A."/>
            <person name="Hance Z."/>
            <person name="Hauser H."/>
            <person name="Jagels K."/>
            <person name="Moule S."/>
            <person name="Mungall K."/>
            <person name="Norbertczak H."/>
            <person name="Rabbinowitsch E."/>
            <person name="Sanders M."/>
            <person name="Simmonds M."/>
            <person name="Whitehead S."/>
            <person name="Parkhill J."/>
        </authorList>
    </citation>
    <scope>NUCLEOTIDE SEQUENCE [LARGE SCALE GENOMIC DNA]</scope>
    <source>
        <strain evidence="2">DSM 114642 / LMG 32736 / 3841</strain>
    </source>
</reference>
<evidence type="ECO:0000313" key="1">
    <source>
        <dbReference type="EMBL" id="CAK03277.1"/>
    </source>
</evidence>
<dbReference type="EnsemblBacteria" id="CAK03277">
    <property type="protein sequence ID" value="CAK03277"/>
    <property type="gene ID" value="pRL110326"/>
</dbReference>
<protein>
    <submittedName>
        <fullName evidence="1">Uncharacterized protein</fullName>
    </submittedName>
</protein>
<accession>Q1M661</accession>
<gene>
    <name evidence="1" type="ordered locus">pRL110326</name>
</gene>
<organism evidence="1 2">
    <name type="scientific">Rhizobium johnstonii (strain DSM 114642 / LMG 32736 / 3841)</name>
    <name type="common">Rhizobium leguminosarum bv. viciae</name>
    <dbReference type="NCBI Taxonomy" id="216596"/>
    <lineage>
        <taxon>Bacteria</taxon>
        <taxon>Pseudomonadati</taxon>
        <taxon>Pseudomonadota</taxon>
        <taxon>Alphaproteobacteria</taxon>
        <taxon>Hyphomicrobiales</taxon>
        <taxon>Rhizobiaceae</taxon>
        <taxon>Rhizobium/Agrobacterium group</taxon>
        <taxon>Rhizobium</taxon>
        <taxon>Rhizobium johnstonii</taxon>
    </lineage>
</organism>
<dbReference type="KEGG" id="rle:pRL110326"/>
<dbReference type="EMBL" id="AM236085">
    <property type="protein sequence ID" value="CAK03277.1"/>
    <property type="molecule type" value="Genomic_DNA"/>
</dbReference>
<geneLocation type="plasmid" evidence="1 2">
    <name>pRL11</name>
</geneLocation>
<keyword evidence="1" id="KW-0614">Plasmid</keyword>
<dbReference type="AlphaFoldDB" id="Q1M661"/>
<sequence length="143" mass="15563">MLPHARLPKRGRHRSRCVGTLLLPRGSIVEGKSSRMGLGSILRYAQLLVVAILVAANPSDVAATPSTLQSQHCAVVERDHHLGHTYDPQTGCCSTMHCCPILPELAKVAAPRFEPGRHEPPPSVERPLLLIRAIDPPPRFPPV</sequence>
<evidence type="ECO:0000313" key="2">
    <source>
        <dbReference type="Proteomes" id="UP000006575"/>
    </source>
</evidence>
<dbReference type="HOGENOM" id="CLU_150663_0_0_5"/>
<dbReference type="Proteomes" id="UP000006575">
    <property type="component" value="Plasmid pRL11"/>
</dbReference>
<keyword evidence="2" id="KW-1185">Reference proteome</keyword>
<proteinExistence type="predicted"/>